<feature type="signal peptide" evidence="1">
    <location>
        <begin position="1"/>
        <end position="21"/>
    </location>
</feature>
<evidence type="ECO:0000259" key="2">
    <source>
        <dbReference type="Pfam" id="PF09917"/>
    </source>
</evidence>
<dbReference type="AlphaFoldDB" id="A0A9X1IRJ1"/>
<dbReference type="Gene3D" id="2.40.128.520">
    <property type="match status" value="1"/>
</dbReference>
<gene>
    <name evidence="3" type="ORF">KK488_09840</name>
</gene>
<dbReference type="InterPro" id="IPR019223">
    <property type="entry name" value="DUF2147"/>
</dbReference>
<reference evidence="3" key="1">
    <citation type="submission" date="2021-05" db="EMBL/GenBank/DDBJ databases">
        <title>Genome of Sphingobium sp. strain.</title>
        <authorList>
            <person name="Fan R."/>
        </authorList>
    </citation>
    <scope>NUCLEOTIDE SEQUENCE</scope>
    <source>
        <strain evidence="3">H33</strain>
    </source>
</reference>
<comment type="caution">
    <text evidence="3">The sequence shown here is derived from an EMBL/GenBank/DDBJ whole genome shotgun (WGS) entry which is preliminary data.</text>
</comment>
<evidence type="ECO:0000313" key="4">
    <source>
        <dbReference type="Proteomes" id="UP001138757"/>
    </source>
</evidence>
<keyword evidence="1" id="KW-0732">Signal</keyword>
<feature type="domain" description="DUF2147" evidence="2">
    <location>
        <begin position="29"/>
        <end position="134"/>
    </location>
</feature>
<keyword evidence="4" id="KW-1185">Reference proteome</keyword>
<dbReference type="PANTHER" id="PTHR36919">
    <property type="entry name" value="BLR1215 PROTEIN"/>
    <property type="match status" value="1"/>
</dbReference>
<dbReference type="RefSeq" id="WP_214623046.1">
    <property type="nucleotide sequence ID" value="NZ_JAHGAW010000006.1"/>
</dbReference>
<proteinExistence type="predicted"/>
<dbReference type="EMBL" id="JAHGAW010000006">
    <property type="protein sequence ID" value="MBT2187245.1"/>
    <property type="molecule type" value="Genomic_DNA"/>
</dbReference>
<accession>A0A9X1IRJ1</accession>
<protein>
    <submittedName>
        <fullName evidence="3">DUF2147 domain-containing protein</fullName>
    </submittedName>
</protein>
<organism evidence="3 4">
    <name type="scientific">Sphingobium nicotianae</name>
    <dbReference type="NCBI Taxonomy" id="2782607"/>
    <lineage>
        <taxon>Bacteria</taxon>
        <taxon>Pseudomonadati</taxon>
        <taxon>Pseudomonadota</taxon>
        <taxon>Alphaproteobacteria</taxon>
        <taxon>Sphingomonadales</taxon>
        <taxon>Sphingomonadaceae</taxon>
        <taxon>Sphingobium</taxon>
    </lineage>
</organism>
<name>A0A9X1IRJ1_9SPHN</name>
<dbReference type="Pfam" id="PF09917">
    <property type="entry name" value="DUF2147"/>
    <property type="match status" value="1"/>
</dbReference>
<dbReference type="Proteomes" id="UP001138757">
    <property type="component" value="Unassembled WGS sequence"/>
</dbReference>
<feature type="chain" id="PRO_5040761450" evidence="1">
    <location>
        <begin position="22"/>
        <end position="141"/>
    </location>
</feature>
<evidence type="ECO:0000256" key="1">
    <source>
        <dbReference type="SAM" id="SignalP"/>
    </source>
</evidence>
<evidence type="ECO:0000313" key="3">
    <source>
        <dbReference type="EMBL" id="MBT2187245.1"/>
    </source>
</evidence>
<sequence>MRPRGAITLAALACLGTGALAQGQPHNAVWTNPQRSVHVRAEPCGRESPAMCGTVIWANAKAQADARRGGTDPLIGARLFQNFVPEGKSAWRGKVLVPDINKTFSGTIILVDAKTLRAQGCLIGRIGCKSQTWTLVDTPAR</sequence>
<dbReference type="PANTHER" id="PTHR36919:SF2">
    <property type="entry name" value="BLL6627 PROTEIN"/>
    <property type="match status" value="1"/>
</dbReference>